<accession>A0ABS7R1C8</accession>
<proteinExistence type="predicted"/>
<name>A0ABS7R1C8_9ACTN</name>
<sequence>MNCYDCVLDGTIAPAVAVCSRCGSGACLNHVRVTAEHPHRVTGTGVATMPRTARRATCPTCYAAERT</sequence>
<evidence type="ECO:0000313" key="1">
    <source>
        <dbReference type="EMBL" id="MBY8889266.1"/>
    </source>
</evidence>
<dbReference type="InterPro" id="IPR017211">
    <property type="entry name" value="UCP037465_Znf"/>
</dbReference>
<dbReference type="Proteomes" id="UP001198565">
    <property type="component" value="Unassembled WGS sequence"/>
</dbReference>
<protein>
    <submittedName>
        <fullName evidence="1">DUF2180 family protein</fullName>
    </submittedName>
</protein>
<gene>
    <name evidence="1" type="ORF">K7472_31145</name>
</gene>
<reference evidence="1 2" key="1">
    <citation type="submission" date="2021-08" db="EMBL/GenBank/DDBJ databases">
        <title>Streptomyces sp. PTM05 isolated from lichen.</title>
        <authorList>
            <person name="Somphong A."/>
            <person name="Phongsopitanun W."/>
            <person name="Tanasupawat S."/>
        </authorList>
    </citation>
    <scope>NUCLEOTIDE SEQUENCE [LARGE SCALE GENOMIC DNA]</scope>
    <source>
        <strain evidence="1 2">Ptm05</strain>
    </source>
</reference>
<dbReference type="EMBL" id="JAINVZ010000039">
    <property type="protein sequence ID" value="MBY8889266.1"/>
    <property type="molecule type" value="Genomic_DNA"/>
</dbReference>
<dbReference type="RefSeq" id="WP_222982437.1">
    <property type="nucleotide sequence ID" value="NZ_JAINVZ010000039.1"/>
</dbReference>
<keyword evidence="2" id="KW-1185">Reference proteome</keyword>
<dbReference type="Pfam" id="PF09947">
    <property type="entry name" value="DUF2180"/>
    <property type="match status" value="1"/>
</dbReference>
<evidence type="ECO:0000313" key="2">
    <source>
        <dbReference type="Proteomes" id="UP001198565"/>
    </source>
</evidence>
<organism evidence="1 2">
    <name type="scientific">Streptantibioticus parmotrematis</name>
    <dbReference type="NCBI Taxonomy" id="2873249"/>
    <lineage>
        <taxon>Bacteria</taxon>
        <taxon>Bacillati</taxon>
        <taxon>Actinomycetota</taxon>
        <taxon>Actinomycetes</taxon>
        <taxon>Kitasatosporales</taxon>
        <taxon>Streptomycetaceae</taxon>
        <taxon>Streptantibioticus</taxon>
    </lineage>
</organism>
<comment type="caution">
    <text evidence="1">The sequence shown here is derived from an EMBL/GenBank/DDBJ whole genome shotgun (WGS) entry which is preliminary data.</text>
</comment>